<dbReference type="AlphaFoldDB" id="A0A5C3QTE6"/>
<dbReference type="EMBL" id="ML178819">
    <property type="protein sequence ID" value="TFL03801.1"/>
    <property type="molecule type" value="Genomic_DNA"/>
</dbReference>
<sequence length="131" mass="14568">FHFGISGTVKSGKSSIINSLRGLGLTDTLAADVDPNECTRVVTRYEDPRPDHPFAWYDIPGSGTANIPAESYFNSQGLFAMDCILNLIHDSFSENDAQLVRQCNELCIPTYLVRSKSDQDIRNLKDDRGLE</sequence>
<name>A0A5C3QTE6_9AGAR</name>
<dbReference type="OrthoDB" id="422720at2759"/>
<keyword evidence="4" id="KW-1185">Reference proteome</keyword>
<organism evidence="3 4">
    <name type="scientific">Pterulicium gracile</name>
    <dbReference type="NCBI Taxonomy" id="1884261"/>
    <lineage>
        <taxon>Eukaryota</taxon>
        <taxon>Fungi</taxon>
        <taxon>Dikarya</taxon>
        <taxon>Basidiomycota</taxon>
        <taxon>Agaricomycotina</taxon>
        <taxon>Agaricomycetes</taxon>
        <taxon>Agaricomycetidae</taxon>
        <taxon>Agaricales</taxon>
        <taxon>Pleurotineae</taxon>
        <taxon>Pterulaceae</taxon>
        <taxon>Pterulicium</taxon>
    </lineage>
</organism>
<dbReference type="STRING" id="1884261.A0A5C3QTE6"/>
<dbReference type="PROSITE" id="PS51716">
    <property type="entry name" value="G_IRG"/>
    <property type="match status" value="1"/>
</dbReference>
<dbReference type="GO" id="GO:0005525">
    <property type="term" value="F:GTP binding"/>
    <property type="evidence" value="ECO:0007669"/>
    <property type="project" value="InterPro"/>
</dbReference>
<evidence type="ECO:0000313" key="3">
    <source>
        <dbReference type="EMBL" id="TFL03801.1"/>
    </source>
</evidence>
<feature type="domain" description="IRG-type G" evidence="2">
    <location>
        <begin position="1"/>
        <end position="131"/>
    </location>
</feature>
<dbReference type="SUPFAM" id="SSF52540">
    <property type="entry name" value="P-loop containing nucleoside triphosphate hydrolases"/>
    <property type="match status" value="1"/>
</dbReference>
<feature type="non-terminal residue" evidence="3">
    <location>
        <position position="1"/>
    </location>
</feature>
<evidence type="ECO:0000313" key="4">
    <source>
        <dbReference type="Proteomes" id="UP000305067"/>
    </source>
</evidence>
<feature type="non-terminal residue" evidence="3">
    <location>
        <position position="131"/>
    </location>
</feature>
<reference evidence="3 4" key="1">
    <citation type="journal article" date="2019" name="Nat. Ecol. Evol.">
        <title>Megaphylogeny resolves global patterns of mushroom evolution.</title>
        <authorList>
            <person name="Varga T."/>
            <person name="Krizsan K."/>
            <person name="Foldi C."/>
            <person name="Dima B."/>
            <person name="Sanchez-Garcia M."/>
            <person name="Sanchez-Ramirez S."/>
            <person name="Szollosi G.J."/>
            <person name="Szarkandi J.G."/>
            <person name="Papp V."/>
            <person name="Albert L."/>
            <person name="Andreopoulos W."/>
            <person name="Angelini C."/>
            <person name="Antonin V."/>
            <person name="Barry K.W."/>
            <person name="Bougher N.L."/>
            <person name="Buchanan P."/>
            <person name="Buyck B."/>
            <person name="Bense V."/>
            <person name="Catcheside P."/>
            <person name="Chovatia M."/>
            <person name="Cooper J."/>
            <person name="Damon W."/>
            <person name="Desjardin D."/>
            <person name="Finy P."/>
            <person name="Geml J."/>
            <person name="Haridas S."/>
            <person name="Hughes K."/>
            <person name="Justo A."/>
            <person name="Karasinski D."/>
            <person name="Kautmanova I."/>
            <person name="Kiss B."/>
            <person name="Kocsube S."/>
            <person name="Kotiranta H."/>
            <person name="LaButti K.M."/>
            <person name="Lechner B.E."/>
            <person name="Liimatainen K."/>
            <person name="Lipzen A."/>
            <person name="Lukacs Z."/>
            <person name="Mihaltcheva S."/>
            <person name="Morgado L.N."/>
            <person name="Niskanen T."/>
            <person name="Noordeloos M.E."/>
            <person name="Ohm R.A."/>
            <person name="Ortiz-Santana B."/>
            <person name="Ovrebo C."/>
            <person name="Racz N."/>
            <person name="Riley R."/>
            <person name="Savchenko A."/>
            <person name="Shiryaev A."/>
            <person name="Soop K."/>
            <person name="Spirin V."/>
            <person name="Szebenyi C."/>
            <person name="Tomsovsky M."/>
            <person name="Tulloss R.E."/>
            <person name="Uehling J."/>
            <person name="Grigoriev I.V."/>
            <person name="Vagvolgyi C."/>
            <person name="Papp T."/>
            <person name="Martin F.M."/>
            <person name="Miettinen O."/>
            <person name="Hibbett D.S."/>
            <person name="Nagy L.G."/>
        </authorList>
    </citation>
    <scope>NUCLEOTIDE SEQUENCE [LARGE SCALE GENOMIC DNA]</scope>
    <source>
        <strain evidence="3 4">CBS 309.79</strain>
    </source>
</reference>
<dbReference type="InterPro" id="IPR027417">
    <property type="entry name" value="P-loop_NTPase"/>
</dbReference>
<dbReference type="Gene3D" id="3.40.50.300">
    <property type="entry name" value="P-loop containing nucleotide triphosphate hydrolases"/>
    <property type="match status" value="1"/>
</dbReference>
<accession>A0A5C3QTE6</accession>
<dbReference type="InterPro" id="IPR007743">
    <property type="entry name" value="Immunity-related_GTPase-like"/>
</dbReference>
<dbReference type="Pfam" id="PF05049">
    <property type="entry name" value="IIGP"/>
    <property type="match status" value="1"/>
</dbReference>
<gene>
    <name evidence="3" type="ORF">BDV98DRAFT_489189</name>
</gene>
<comment type="similarity">
    <text evidence="1">Belongs to the TRAFAC class dynamin-like GTPase superfamily. IRG family.</text>
</comment>
<evidence type="ECO:0000259" key="2">
    <source>
        <dbReference type="PROSITE" id="PS51716"/>
    </source>
</evidence>
<dbReference type="Proteomes" id="UP000305067">
    <property type="component" value="Unassembled WGS sequence"/>
</dbReference>
<dbReference type="InterPro" id="IPR030385">
    <property type="entry name" value="G_IRG_dom"/>
</dbReference>
<dbReference type="PANTHER" id="PTHR14143:SF1">
    <property type="entry name" value="IRG-TYPE G DOMAIN-CONTAINING PROTEIN"/>
    <property type="match status" value="1"/>
</dbReference>
<protein>
    <submittedName>
        <fullName evidence="3">Immunity-related GTPases-like protein</fullName>
    </submittedName>
</protein>
<proteinExistence type="inferred from homology"/>
<dbReference type="GO" id="GO:0016020">
    <property type="term" value="C:membrane"/>
    <property type="evidence" value="ECO:0007669"/>
    <property type="project" value="InterPro"/>
</dbReference>
<evidence type="ECO:0000256" key="1">
    <source>
        <dbReference type="ARBA" id="ARBA00005429"/>
    </source>
</evidence>
<dbReference type="PANTHER" id="PTHR14143">
    <property type="entry name" value="INTERFERON-INDUCIBLE GTPASE FAMILY MEMBER"/>
    <property type="match status" value="1"/>
</dbReference>